<dbReference type="EC" id="2.4.2.18" evidence="9"/>
<keyword evidence="4 9" id="KW-0808">Transferase</keyword>
<dbReference type="GO" id="GO:0004048">
    <property type="term" value="F:anthranilate phosphoribosyltransferase activity"/>
    <property type="evidence" value="ECO:0007669"/>
    <property type="project" value="UniProtKB-UniRule"/>
</dbReference>
<keyword evidence="3 9" id="KW-0328">Glycosyltransferase</keyword>
<reference evidence="12 13" key="1">
    <citation type="submission" date="2016-10" db="EMBL/GenBank/DDBJ databases">
        <authorList>
            <person name="de Groot N.N."/>
        </authorList>
    </citation>
    <scope>NUCLEOTIDE SEQUENCE [LARGE SCALE GENOMIC DNA]</scope>
    <source>
        <strain evidence="12 13">DSM 21633</strain>
    </source>
</reference>
<comment type="similarity">
    <text evidence="8">In the C-terminal section; belongs to the anthranilate phosphoribosyltransferase family.</text>
</comment>
<dbReference type="SUPFAM" id="SSF47648">
    <property type="entry name" value="Nucleoside phosphorylase/phosphoribosyltransferase N-terminal domain"/>
    <property type="match status" value="1"/>
</dbReference>
<dbReference type="EMBL" id="FOES01000007">
    <property type="protein sequence ID" value="SEQ16047.1"/>
    <property type="molecule type" value="Genomic_DNA"/>
</dbReference>
<feature type="binding site" evidence="9">
    <location>
        <position position="165"/>
    </location>
    <ligand>
        <name>anthranilate</name>
        <dbReference type="ChEBI" id="CHEBI:16567"/>
        <label>2</label>
    </ligand>
</feature>
<dbReference type="Pfam" id="PF02885">
    <property type="entry name" value="Glycos_trans_3N"/>
    <property type="match status" value="1"/>
</dbReference>
<comment type="pathway">
    <text evidence="1 9">Amino-acid biosynthesis; L-tryptophan biosynthesis; L-tryptophan from chorismate: step 2/5.</text>
</comment>
<dbReference type="Gene3D" id="1.20.970.10">
    <property type="entry name" value="Transferase, Pyrimidine Nucleoside Phosphorylase, Chain C"/>
    <property type="match status" value="1"/>
</dbReference>
<feature type="binding site" evidence="9">
    <location>
        <position position="119"/>
    </location>
    <ligand>
        <name>5-phospho-alpha-D-ribose 1-diphosphate</name>
        <dbReference type="ChEBI" id="CHEBI:58017"/>
    </ligand>
</feature>
<organism evidence="12 13">
    <name type="scientific">Piscibacillus halophilus</name>
    <dbReference type="NCBI Taxonomy" id="571933"/>
    <lineage>
        <taxon>Bacteria</taxon>
        <taxon>Bacillati</taxon>
        <taxon>Bacillota</taxon>
        <taxon>Bacilli</taxon>
        <taxon>Bacillales</taxon>
        <taxon>Bacillaceae</taxon>
        <taxon>Piscibacillus</taxon>
    </lineage>
</organism>
<comment type="catalytic activity">
    <reaction evidence="7 9">
        <text>N-(5-phospho-beta-D-ribosyl)anthranilate + diphosphate = 5-phospho-alpha-D-ribose 1-diphosphate + anthranilate</text>
        <dbReference type="Rhea" id="RHEA:11768"/>
        <dbReference type="ChEBI" id="CHEBI:16567"/>
        <dbReference type="ChEBI" id="CHEBI:18277"/>
        <dbReference type="ChEBI" id="CHEBI:33019"/>
        <dbReference type="ChEBI" id="CHEBI:58017"/>
        <dbReference type="EC" id="2.4.2.18"/>
    </reaction>
</comment>
<comment type="subunit">
    <text evidence="9">Homodimer.</text>
</comment>
<feature type="binding site" evidence="9">
    <location>
        <position position="225"/>
    </location>
    <ligand>
        <name>Mg(2+)</name>
        <dbReference type="ChEBI" id="CHEBI:18420"/>
        <label>1</label>
    </ligand>
</feature>
<keyword evidence="9" id="KW-0479">Metal-binding</keyword>
<dbReference type="PANTHER" id="PTHR43285:SF2">
    <property type="entry name" value="ANTHRANILATE PHOSPHORIBOSYLTRANSFERASE"/>
    <property type="match status" value="1"/>
</dbReference>
<comment type="cofactor">
    <cofactor evidence="9">
        <name>Mg(2+)</name>
        <dbReference type="ChEBI" id="CHEBI:18420"/>
    </cofactor>
    <text evidence="9">Binds 2 magnesium ions per monomer.</text>
</comment>
<sequence length="342" mass="36919">MNKLLKKLTNGEQLMKDEMREVAQALFDEDTSDSEIASVLTALRVRGESADEIAAIVEVLRENAMTIHHTVTGVMDNCGTGGDGSSSFNISTTSAFVLAGAGAKIAKHGNRSVSSKTGSADVLEKLGISLDFTGEEVEELLETNGIAFLFAPYVHPRLKRIMKVRNDLGVPTIFNLIGPLTNPVELETQFLGVYRRDMLMKMAAVLNQLGRSRSIVINGAGYMDEASLAGENHMVLLDKGDLIPFTLKPEDVGLSMYSNDEIRGGDAKKNAEILLSVLNGEPSAYLDTVLLNAGLGLYSAGIASNIKDGVDRARESIESGRALEKLNHLIEFSQNRKQAMSS</sequence>
<dbReference type="InterPro" id="IPR000312">
    <property type="entry name" value="Glycosyl_Trfase_fam3"/>
</dbReference>
<proteinExistence type="inferred from homology"/>
<dbReference type="HAMAP" id="MF_00211">
    <property type="entry name" value="TrpD"/>
    <property type="match status" value="1"/>
</dbReference>
<dbReference type="RefSeq" id="WP_091773058.1">
    <property type="nucleotide sequence ID" value="NZ_FOES01000007.1"/>
</dbReference>
<keyword evidence="6 9" id="KW-0057">Aromatic amino acid biosynthesis</keyword>
<keyword evidence="5 9" id="KW-0822">Tryptophan biosynthesis</keyword>
<dbReference type="STRING" id="571933.SAMN05216362_10792"/>
<gene>
    <name evidence="9" type="primary">trpD</name>
    <name evidence="12" type="ORF">SAMN05216362_10792</name>
</gene>
<comment type="similarity">
    <text evidence="9">Belongs to the anthranilate phosphoribosyltransferase family.</text>
</comment>
<feature type="binding site" evidence="9">
    <location>
        <position position="110"/>
    </location>
    <ligand>
        <name>anthranilate</name>
        <dbReference type="ChEBI" id="CHEBI:16567"/>
        <label>1</label>
    </ligand>
</feature>
<feature type="binding site" evidence="9">
    <location>
        <position position="225"/>
    </location>
    <ligand>
        <name>Mg(2+)</name>
        <dbReference type="ChEBI" id="CHEBI:18420"/>
        <label>2</label>
    </ligand>
</feature>
<feature type="binding site" evidence="9">
    <location>
        <position position="224"/>
    </location>
    <ligand>
        <name>Mg(2+)</name>
        <dbReference type="ChEBI" id="CHEBI:18420"/>
        <label>2</label>
    </ligand>
</feature>
<evidence type="ECO:0000259" key="11">
    <source>
        <dbReference type="Pfam" id="PF02885"/>
    </source>
</evidence>
<dbReference type="Gene3D" id="3.40.1030.10">
    <property type="entry name" value="Nucleoside phosphorylase/phosphoribosyltransferase catalytic domain"/>
    <property type="match status" value="1"/>
</dbReference>
<feature type="binding site" evidence="9">
    <location>
        <position position="91"/>
    </location>
    <ligand>
        <name>Mg(2+)</name>
        <dbReference type="ChEBI" id="CHEBI:18420"/>
        <label>1</label>
    </ligand>
</feature>
<evidence type="ECO:0000313" key="12">
    <source>
        <dbReference type="EMBL" id="SEQ16047.1"/>
    </source>
</evidence>
<feature type="binding site" evidence="9">
    <location>
        <begin position="89"/>
        <end position="92"/>
    </location>
    <ligand>
        <name>5-phospho-alpha-D-ribose 1-diphosphate</name>
        <dbReference type="ChEBI" id="CHEBI:58017"/>
    </ligand>
</feature>
<keyword evidence="9" id="KW-0460">Magnesium</keyword>
<protein>
    <recommendedName>
        <fullName evidence="9">Anthranilate phosphoribosyltransferase</fullName>
        <ecNumber evidence="9">2.4.2.18</ecNumber>
    </recommendedName>
</protein>
<feature type="binding site" evidence="9">
    <location>
        <begin position="82"/>
        <end position="83"/>
    </location>
    <ligand>
        <name>5-phospho-alpha-D-ribose 1-diphosphate</name>
        <dbReference type="ChEBI" id="CHEBI:58017"/>
    </ligand>
</feature>
<evidence type="ECO:0000259" key="10">
    <source>
        <dbReference type="Pfam" id="PF00591"/>
    </source>
</evidence>
<evidence type="ECO:0000256" key="3">
    <source>
        <dbReference type="ARBA" id="ARBA00022676"/>
    </source>
</evidence>
<feature type="binding site" evidence="9">
    <location>
        <position position="79"/>
    </location>
    <ligand>
        <name>anthranilate</name>
        <dbReference type="ChEBI" id="CHEBI:16567"/>
        <label>1</label>
    </ligand>
</feature>
<dbReference type="GO" id="GO:0000162">
    <property type="term" value="P:L-tryptophan biosynthetic process"/>
    <property type="evidence" value="ECO:0007669"/>
    <property type="project" value="UniProtKB-UniRule"/>
</dbReference>
<dbReference type="InterPro" id="IPR017459">
    <property type="entry name" value="Glycosyl_Trfase_fam3_N_dom"/>
</dbReference>
<dbReference type="PANTHER" id="PTHR43285">
    <property type="entry name" value="ANTHRANILATE PHOSPHORIBOSYLTRANSFERASE"/>
    <property type="match status" value="1"/>
</dbReference>
<evidence type="ECO:0000256" key="8">
    <source>
        <dbReference type="ARBA" id="ARBA00061188"/>
    </source>
</evidence>
<dbReference type="Proteomes" id="UP000199427">
    <property type="component" value="Unassembled WGS sequence"/>
</dbReference>
<dbReference type="Pfam" id="PF00591">
    <property type="entry name" value="Glycos_transf_3"/>
    <property type="match status" value="1"/>
</dbReference>
<evidence type="ECO:0000313" key="13">
    <source>
        <dbReference type="Proteomes" id="UP000199427"/>
    </source>
</evidence>
<dbReference type="SUPFAM" id="SSF52418">
    <property type="entry name" value="Nucleoside phosphorylase/phosphoribosyltransferase catalytic domain"/>
    <property type="match status" value="1"/>
</dbReference>
<keyword evidence="2 9" id="KW-0028">Amino-acid biosynthesis</keyword>
<accession>A0A1H9DRV4</accession>
<dbReference type="NCBIfam" id="TIGR01245">
    <property type="entry name" value="trpD"/>
    <property type="match status" value="1"/>
</dbReference>
<name>A0A1H9DRV4_9BACI</name>
<keyword evidence="13" id="KW-1185">Reference proteome</keyword>
<evidence type="ECO:0000256" key="6">
    <source>
        <dbReference type="ARBA" id="ARBA00023141"/>
    </source>
</evidence>
<feature type="binding site" evidence="9">
    <location>
        <position position="87"/>
    </location>
    <ligand>
        <name>5-phospho-alpha-D-ribose 1-diphosphate</name>
        <dbReference type="ChEBI" id="CHEBI:58017"/>
    </ligand>
</feature>
<dbReference type="GO" id="GO:0000287">
    <property type="term" value="F:magnesium ion binding"/>
    <property type="evidence" value="ECO:0007669"/>
    <property type="project" value="UniProtKB-UniRule"/>
</dbReference>
<comment type="caution">
    <text evidence="9">Lacks conserved residue(s) required for the propagation of feature annotation.</text>
</comment>
<feature type="binding site" evidence="9">
    <location>
        <position position="79"/>
    </location>
    <ligand>
        <name>5-phospho-alpha-D-ribose 1-diphosphate</name>
        <dbReference type="ChEBI" id="CHEBI:58017"/>
    </ligand>
</feature>
<dbReference type="InterPro" id="IPR036320">
    <property type="entry name" value="Glycosyl_Trfase_fam3_N_dom_sf"/>
</dbReference>
<feature type="domain" description="Glycosyl transferase family 3" evidence="10">
    <location>
        <begin position="74"/>
        <end position="323"/>
    </location>
</feature>
<evidence type="ECO:0000256" key="2">
    <source>
        <dbReference type="ARBA" id="ARBA00022605"/>
    </source>
</evidence>
<evidence type="ECO:0000256" key="1">
    <source>
        <dbReference type="ARBA" id="ARBA00004907"/>
    </source>
</evidence>
<dbReference type="InterPro" id="IPR035902">
    <property type="entry name" value="Nuc_phospho_transferase"/>
</dbReference>
<dbReference type="InterPro" id="IPR005940">
    <property type="entry name" value="Anthranilate_Pribosyl_Tfrase"/>
</dbReference>
<evidence type="ECO:0000256" key="4">
    <source>
        <dbReference type="ARBA" id="ARBA00022679"/>
    </source>
</evidence>
<feature type="domain" description="Glycosyl transferase family 3 N-terminal" evidence="11">
    <location>
        <begin position="3"/>
        <end position="64"/>
    </location>
</feature>
<dbReference type="GO" id="GO:0005829">
    <property type="term" value="C:cytosol"/>
    <property type="evidence" value="ECO:0007669"/>
    <property type="project" value="TreeGrafter"/>
</dbReference>
<dbReference type="AlphaFoldDB" id="A0A1H9DRV4"/>
<evidence type="ECO:0000256" key="9">
    <source>
        <dbReference type="HAMAP-Rule" id="MF_00211"/>
    </source>
</evidence>
<dbReference type="FunFam" id="3.40.1030.10:FF:000002">
    <property type="entry name" value="Anthranilate phosphoribosyltransferase"/>
    <property type="match status" value="1"/>
</dbReference>
<evidence type="ECO:0000256" key="7">
    <source>
        <dbReference type="ARBA" id="ARBA00052328"/>
    </source>
</evidence>
<dbReference type="UniPathway" id="UPA00035">
    <property type="reaction ID" value="UER00041"/>
</dbReference>
<evidence type="ECO:0000256" key="5">
    <source>
        <dbReference type="ARBA" id="ARBA00022822"/>
    </source>
</evidence>
<dbReference type="OrthoDB" id="9806430at2"/>
<feature type="binding site" evidence="9">
    <location>
        <begin position="107"/>
        <end position="115"/>
    </location>
    <ligand>
        <name>5-phospho-alpha-D-ribose 1-diphosphate</name>
        <dbReference type="ChEBI" id="CHEBI:58017"/>
    </ligand>
</feature>
<comment type="function">
    <text evidence="9">Catalyzes the transfer of the phosphoribosyl group of 5-phosphorylribose-1-pyrophosphate (PRPP) to anthranilate to yield N-(5'-phosphoribosyl)-anthranilate (PRA).</text>
</comment>